<accession>A0A495RFB9</accession>
<feature type="transmembrane region" description="Helical" evidence="1">
    <location>
        <begin position="189"/>
        <end position="208"/>
    </location>
</feature>
<keyword evidence="1" id="KW-0812">Transmembrane</keyword>
<sequence>MNIDPKNITADELLRDSILTVVQLKEGADIGSVSKLYKQCKKQITALRDRLQQAQYNQDIIDDISYAQCALLDEVVLLCSKDSNTPRDYDEWLGAPLQVVFFNTHNAGYDLFDKIRIRLRADKKETLVLNCFDRVLGMGFQGCYLGQPQMEREHLILALRESLSVGESDLSHPIIEQTQTYRYLGRKSLLMLSTVCSVGLAIVLYFFLDHQLNQLLTPLIQ</sequence>
<feature type="domain" description="Type IV / VI secretion system DotU" evidence="2">
    <location>
        <begin position="13"/>
        <end position="209"/>
    </location>
</feature>
<dbReference type="Pfam" id="PF09850">
    <property type="entry name" value="DotU"/>
    <property type="match status" value="1"/>
</dbReference>
<dbReference type="InterPro" id="IPR017732">
    <property type="entry name" value="T4/T6SS_DotU"/>
</dbReference>
<dbReference type="AlphaFoldDB" id="A0A495RFB9"/>
<keyword evidence="4" id="KW-1185">Reference proteome</keyword>
<evidence type="ECO:0000256" key="1">
    <source>
        <dbReference type="SAM" id="Phobius"/>
    </source>
</evidence>
<dbReference type="PANTHER" id="PTHR38033">
    <property type="entry name" value="MEMBRANE PROTEIN-RELATED"/>
    <property type="match status" value="1"/>
</dbReference>
<comment type="caution">
    <text evidence="3">The sequence shown here is derived from an EMBL/GenBank/DDBJ whole genome shotgun (WGS) entry which is preliminary data.</text>
</comment>
<protein>
    <submittedName>
        <fullName evidence="3">Type VI secretion system protein ImpK</fullName>
    </submittedName>
</protein>
<dbReference type="RefSeq" id="WP_121145169.1">
    <property type="nucleotide sequence ID" value="NZ_RBWY01000002.1"/>
</dbReference>
<organism evidence="3 4">
    <name type="scientific">Orbus hercynius</name>
    <dbReference type="NCBI Taxonomy" id="593135"/>
    <lineage>
        <taxon>Bacteria</taxon>
        <taxon>Pseudomonadati</taxon>
        <taxon>Pseudomonadota</taxon>
        <taxon>Gammaproteobacteria</taxon>
        <taxon>Orbales</taxon>
        <taxon>Orbaceae</taxon>
        <taxon>Orbus</taxon>
    </lineage>
</organism>
<proteinExistence type="predicted"/>
<dbReference type="PANTHER" id="PTHR38033:SF1">
    <property type="entry name" value="DOTU FAMILY TYPE IV_VI SECRETION SYSTEM PROTEIN"/>
    <property type="match status" value="1"/>
</dbReference>
<dbReference type="Proteomes" id="UP000278542">
    <property type="component" value="Unassembled WGS sequence"/>
</dbReference>
<evidence type="ECO:0000313" key="3">
    <source>
        <dbReference type="EMBL" id="RKS86095.1"/>
    </source>
</evidence>
<evidence type="ECO:0000313" key="4">
    <source>
        <dbReference type="Proteomes" id="UP000278542"/>
    </source>
</evidence>
<dbReference type="EMBL" id="RBWY01000002">
    <property type="protein sequence ID" value="RKS86095.1"/>
    <property type="molecule type" value="Genomic_DNA"/>
</dbReference>
<dbReference type="OrthoDB" id="345640at2"/>
<dbReference type="InterPro" id="IPR038522">
    <property type="entry name" value="T4/T6SS_DotU_sf"/>
</dbReference>
<name>A0A495RFB9_9GAMM</name>
<keyword evidence="1" id="KW-0472">Membrane</keyword>
<reference evidence="3 4" key="1">
    <citation type="submission" date="2018-10" db="EMBL/GenBank/DDBJ databases">
        <title>Genomic Encyclopedia of Type Strains, Phase IV (KMG-IV): sequencing the most valuable type-strain genomes for metagenomic binning, comparative biology and taxonomic classification.</title>
        <authorList>
            <person name="Goeker M."/>
        </authorList>
    </citation>
    <scope>NUCLEOTIDE SEQUENCE [LARGE SCALE GENOMIC DNA]</scope>
    <source>
        <strain evidence="3 4">DSM 22228</strain>
    </source>
</reference>
<evidence type="ECO:0000259" key="2">
    <source>
        <dbReference type="Pfam" id="PF09850"/>
    </source>
</evidence>
<gene>
    <name evidence="3" type="ORF">DES39_1521</name>
</gene>
<dbReference type="NCBIfam" id="TIGR03349">
    <property type="entry name" value="IV_VI_DotU"/>
    <property type="match status" value="1"/>
</dbReference>
<dbReference type="Gene3D" id="1.25.40.590">
    <property type="entry name" value="Type IV / VI secretion system, DotU"/>
    <property type="match status" value="1"/>
</dbReference>
<keyword evidence="1" id="KW-1133">Transmembrane helix</keyword>